<protein>
    <submittedName>
        <fullName evidence="2">Uncharacterized protein</fullName>
    </submittedName>
</protein>
<evidence type="ECO:0000313" key="2">
    <source>
        <dbReference type="EMBL" id="KAJ3051420.1"/>
    </source>
</evidence>
<gene>
    <name evidence="2" type="ORF">HK097_007559</name>
</gene>
<comment type="caution">
    <text evidence="2">The sequence shown here is derived from an EMBL/GenBank/DDBJ whole genome shotgun (WGS) entry which is preliminary data.</text>
</comment>
<evidence type="ECO:0000313" key="3">
    <source>
        <dbReference type="Proteomes" id="UP001212841"/>
    </source>
</evidence>
<reference evidence="2" key="1">
    <citation type="submission" date="2020-05" db="EMBL/GenBank/DDBJ databases">
        <title>Phylogenomic resolution of chytrid fungi.</title>
        <authorList>
            <person name="Stajich J.E."/>
            <person name="Amses K."/>
            <person name="Simmons R."/>
            <person name="Seto K."/>
            <person name="Myers J."/>
            <person name="Bonds A."/>
            <person name="Quandt C.A."/>
            <person name="Barry K."/>
            <person name="Liu P."/>
            <person name="Grigoriev I."/>
            <person name="Longcore J.E."/>
            <person name="James T.Y."/>
        </authorList>
    </citation>
    <scope>NUCLEOTIDE SEQUENCE</scope>
    <source>
        <strain evidence="2">JEL0318</strain>
    </source>
</reference>
<name>A0AAD5SEI1_9FUNG</name>
<dbReference type="EMBL" id="JADGJD010000398">
    <property type="protein sequence ID" value="KAJ3051420.1"/>
    <property type="molecule type" value="Genomic_DNA"/>
</dbReference>
<proteinExistence type="predicted"/>
<keyword evidence="3" id="KW-1185">Reference proteome</keyword>
<feature type="non-terminal residue" evidence="2">
    <location>
        <position position="107"/>
    </location>
</feature>
<organism evidence="2 3">
    <name type="scientific">Rhizophlyctis rosea</name>
    <dbReference type="NCBI Taxonomy" id="64517"/>
    <lineage>
        <taxon>Eukaryota</taxon>
        <taxon>Fungi</taxon>
        <taxon>Fungi incertae sedis</taxon>
        <taxon>Chytridiomycota</taxon>
        <taxon>Chytridiomycota incertae sedis</taxon>
        <taxon>Chytridiomycetes</taxon>
        <taxon>Rhizophlyctidales</taxon>
        <taxon>Rhizophlyctidaceae</taxon>
        <taxon>Rhizophlyctis</taxon>
    </lineage>
</organism>
<dbReference type="Proteomes" id="UP001212841">
    <property type="component" value="Unassembled WGS sequence"/>
</dbReference>
<accession>A0AAD5SEI1</accession>
<feature type="compositionally biased region" description="Basic and acidic residues" evidence="1">
    <location>
        <begin position="33"/>
        <end position="45"/>
    </location>
</feature>
<feature type="region of interest" description="Disordered" evidence="1">
    <location>
        <begin position="1"/>
        <end position="107"/>
    </location>
</feature>
<evidence type="ECO:0000256" key="1">
    <source>
        <dbReference type="SAM" id="MobiDB-lite"/>
    </source>
</evidence>
<sequence>MMASSPPADMSPVPSIHVEPPQETDWGEGLLKQFEDLSSKLKEDTDSAAGTDTETPVAGQECTPNRTNTSTPDPQPPSSSPKSSPPLSQIFEGGDYTSHRSSPRKTS</sequence>
<dbReference type="AlphaFoldDB" id="A0AAD5SEI1"/>